<feature type="transmembrane region" description="Helical" evidence="1">
    <location>
        <begin position="132"/>
        <end position="150"/>
    </location>
</feature>
<dbReference type="Pfam" id="PF01841">
    <property type="entry name" value="Transglut_core"/>
    <property type="match status" value="1"/>
</dbReference>
<dbReference type="OrthoDB" id="9804023at2"/>
<dbReference type="InterPro" id="IPR052901">
    <property type="entry name" value="Bact_TGase-like"/>
</dbReference>
<dbReference type="PANTHER" id="PTHR42736">
    <property type="entry name" value="PROTEIN-GLUTAMINE GAMMA-GLUTAMYLTRANSFERASE"/>
    <property type="match status" value="1"/>
</dbReference>
<dbReference type="EMBL" id="FPJG01000006">
    <property type="protein sequence ID" value="SFW78297.1"/>
    <property type="molecule type" value="Genomic_DNA"/>
</dbReference>
<keyword evidence="4" id="KW-1185">Reference proteome</keyword>
<proteinExistence type="predicted"/>
<dbReference type="PANTHER" id="PTHR42736:SF1">
    <property type="entry name" value="PROTEIN-GLUTAMINE GAMMA-GLUTAMYLTRANSFERASE"/>
    <property type="match status" value="1"/>
</dbReference>
<evidence type="ECO:0000256" key="1">
    <source>
        <dbReference type="SAM" id="Phobius"/>
    </source>
</evidence>
<dbReference type="SUPFAM" id="SSF54001">
    <property type="entry name" value="Cysteine proteinases"/>
    <property type="match status" value="1"/>
</dbReference>
<feature type="transmembrane region" description="Helical" evidence="1">
    <location>
        <begin position="181"/>
        <end position="202"/>
    </location>
</feature>
<dbReference type="SMART" id="SM00460">
    <property type="entry name" value="TGc"/>
    <property type="match status" value="1"/>
</dbReference>
<name>A0A1K1S1S5_9PSEU</name>
<feature type="transmembrane region" description="Helical" evidence="1">
    <location>
        <begin position="106"/>
        <end position="125"/>
    </location>
</feature>
<evidence type="ECO:0000313" key="3">
    <source>
        <dbReference type="EMBL" id="SFW78297.1"/>
    </source>
</evidence>
<dbReference type="Gene3D" id="3.10.620.30">
    <property type="match status" value="1"/>
</dbReference>
<feature type="transmembrane region" description="Helical" evidence="1">
    <location>
        <begin position="156"/>
        <end position="174"/>
    </location>
</feature>
<dbReference type="Pfam" id="PF11992">
    <property type="entry name" value="TgpA_N"/>
    <property type="match status" value="1"/>
</dbReference>
<organism evidence="3 4">
    <name type="scientific">Amycolatopsis australiensis</name>
    <dbReference type="NCBI Taxonomy" id="546364"/>
    <lineage>
        <taxon>Bacteria</taxon>
        <taxon>Bacillati</taxon>
        <taxon>Actinomycetota</taxon>
        <taxon>Actinomycetes</taxon>
        <taxon>Pseudonocardiales</taxon>
        <taxon>Pseudonocardiaceae</taxon>
        <taxon>Amycolatopsis</taxon>
    </lineage>
</organism>
<keyword evidence="1" id="KW-0472">Membrane</keyword>
<protein>
    <submittedName>
        <fullName evidence="3">Transglutaminase-like superfamily protein</fullName>
    </submittedName>
</protein>
<evidence type="ECO:0000259" key="2">
    <source>
        <dbReference type="SMART" id="SM00460"/>
    </source>
</evidence>
<accession>A0A1K1S1S5</accession>
<gene>
    <name evidence="3" type="ORF">SAMN04489730_4491</name>
</gene>
<sequence length="689" mass="71576">MVAAAALAGLLFGPVFGVLPLLPGLVVVVTTFAVAELCRRWPGLVPWRPLLVPAAGVLAIVEAVLPGTTLGGLPTADSFSVLADGALHGWRRTLQSTWPASPDPRLLVFVPLLVLVAAWLGLELLHRVRRPLPALVPGLLVAVLSQAYAAVSGFTAVFAGLGYALLAGAVVVLAGRPASRAAVLVVPVVLLSVAGAITAGRVPPERPAFSLRDIEAAPLPTGSVASPLDDLAARWRNPGVPVFRYTASGPVSRWPLVVFDGFDGVNWRPGTGYRRVGREVAPGRVVGVPVERNTARVELTGLGGPWLPSQTWPATVEGVPTLVDEQRGTLLAERPNPGARYTIGWWEPETDAARLADAAVDPAAGLGSLSEVPPEIDALAERALPGLRPSFRSALALERFLRDNYRLAVGTDVPTGHGWPQLRKFLVEDKRGTSEQFAAAYVALARLRGIPARLATGFRAPERPEPDGSYLVRNRDAAAWPEVAVAGVGWVALDPAAGAAPSGAGSTGVAAAVARARAELPPEPQLADTGTADVASTMDSRSGGGGWTGPALAAAVLVAAAGLAWGGGVPAAVGIRARLRRRRPGRAAVLGAWAEARDRLRAHGVAVTAGMTVRDLGTAASGVADRTTVEALGSLAAVVDVALWSGTAPPDAGARAWAAVRAVRDGLRRRPLRERLRAALNPMVLRSPR</sequence>
<dbReference type="InterPro" id="IPR038765">
    <property type="entry name" value="Papain-like_cys_pep_sf"/>
</dbReference>
<dbReference type="InterPro" id="IPR002931">
    <property type="entry name" value="Transglutaminase-like"/>
</dbReference>
<evidence type="ECO:0000313" key="4">
    <source>
        <dbReference type="Proteomes" id="UP000182740"/>
    </source>
</evidence>
<dbReference type="AlphaFoldDB" id="A0A1K1S1S5"/>
<feature type="domain" description="Transglutaminase-like" evidence="2">
    <location>
        <begin position="426"/>
        <end position="497"/>
    </location>
</feature>
<dbReference type="Proteomes" id="UP000182740">
    <property type="component" value="Unassembled WGS sequence"/>
</dbReference>
<feature type="transmembrane region" description="Helical" evidence="1">
    <location>
        <begin position="551"/>
        <end position="573"/>
    </location>
</feature>
<reference evidence="4" key="1">
    <citation type="submission" date="2016-11" db="EMBL/GenBank/DDBJ databases">
        <authorList>
            <person name="Varghese N."/>
            <person name="Submissions S."/>
        </authorList>
    </citation>
    <scope>NUCLEOTIDE SEQUENCE [LARGE SCALE GENOMIC DNA]</scope>
    <source>
        <strain evidence="4">DSM 44671</strain>
    </source>
</reference>
<keyword evidence="1" id="KW-0812">Transmembrane</keyword>
<dbReference type="STRING" id="546364.SAMN04489730_4491"/>
<dbReference type="InterPro" id="IPR021878">
    <property type="entry name" value="TgpA_N"/>
</dbReference>
<keyword evidence="1" id="KW-1133">Transmembrane helix</keyword>